<dbReference type="PRINTS" id="PR00288">
    <property type="entry name" value="PUROTHIONIN"/>
</dbReference>
<dbReference type="PROSITE" id="PS00940">
    <property type="entry name" value="GAMMA_THIONIN"/>
    <property type="match status" value="1"/>
</dbReference>
<evidence type="ECO:0000256" key="7">
    <source>
        <dbReference type="SAM" id="SignalP"/>
    </source>
</evidence>
<name>A0A3P6EU24_BRAOL</name>
<keyword evidence="4 7" id="KW-0732">Signal</keyword>
<keyword evidence="5" id="KW-0611">Plant defense</keyword>
<sequence length="137" mass="15835">MENFMQSISKLFYLFILLVGAGMKLVQGQQMCEAKSLNFKGMCLKWKNCKHVFFTRKQLIKLSKKDVAAAEEEKILKETCMKLVQGQQMCEAKSINFKGMCLKWRNCKQVCISESFPEGRCKGFVRKCVCRKPCLLN</sequence>
<dbReference type="Gene3D" id="3.30.30.10">
    <property type="entry name" value="Knottin, scorpion toxin-like"/>
    <property type="match status" value="2"/>
</dbReference>
<dbReference type="InterPro" id="IPR036574">
    <property type="entry name" value="Scorpion_toxin-like_sf"/>
</dbReference>
<evidence type="ECO:0000256" key="2">
    <source>
        <dbReference type="ARBA" id="ARBA00022529"/>
    </source>
</evidence>
<dbReference type="EMBL" id="LR031877">
    <property type="protein sequence ID" value="VDD43348.1"/>
    <property type="molecule type" value="Genomic_DNA"/>
</dbReference>
<feature type="domain" description="Knottins-like" evidence="8">
    <location>
        <begin position="89"/>
        <end position="134"/>
    </location>
</feature>
<protein>
    <recommendedName>
        <fullName evidence="8">Knottins-like domain-containing protein</fullName>
    </recommendedName>
</protein>
<reference evidence="9" key="1">
    <citation type="submission" date="2018-11" db="EMBL/GenBank/DDBJ databases">
        <authorList>
            <consortium name="Genoscope - CEA"/>
            <person name="William W."/>
        </authorList>
    </citation>
    <scope>NUCLEOTIDE SEQUENCE</scope>
</reference>
<evidence type="ECO:0000256" key="5">
    <source>
        <dbReference type="ARBA" id="ARBA00022821"/>
    </source>
</evidence>
<comment type="similarity">
    <text evidence="1">Belongs to the DEFL family.</text>
</comment>
<evidence type="ECO:0000256" key="6">
    <source>
        <dbReference type="ARBA" id="ARBA00023157"/>
    </source>
</evidence>
<dbReference type="AlphaFoldDB" id="A0A3P6EU24"/>
<feature type="signal peptide" evidence="7">
    <location>
        <begin position="1"/>
        <end position="28"/>
    </location>
</feature>
<evidence type="ECO:0000256" key="1">
    <source>
        <dbReference type="ARBA" id="ARBA00006722"/>
    </source>
</evidence>
<evidence type="ECO:0000256" key="3">
    <source>
        <dbReference type="ARBA" id="ARBA00022577"/>
    </source>
</evidence>
<dbReference type="PANTHER" id="PTHR33147:SF26">
    <property type="entry name" value="DEFENSIN-LIKE PROTEIN 7-RELATED"/>
    <property type="match status" value="1"/>
</dbReference>
<dbReference type="SMART" id="SM00505">
    <property type="entry name" value="Knot1"/>
    <property type="match status" value="1"/>
</dbReference>
<keyword evidence="3" id="KW-0295">Fungicide</keyword>
<feature type="chain" id="PRO_5017940225" description="Knottins-like domain-containing protein" evidence="7">
    <location>
        <begin position="29"/>
        <end position="137"/>
    </location>
</feature>
<dbReference type="Pfam" id="PF00304">
    <property type="entry name" value="Gamma-thionin"/>
    <property type="match status" value="2"/>
</dbReference>
<keyword evidence="6" id="KW-1015">Disulfide bond</keyword>
<dbReference type="PANTHER" id="PTHR33147">
    <property type="entry name" value="DEFENSIN-LIKE PROTEIN 1"/>
    <property type="match status" value="1"/>
</dbReference>
<dbReference type="InterPro" id="IPR008176">
    <property type="entry name" value="Defensin_plant"/>
</dbReference>
<accession>A0A3P6EU24</accession>
<dbReference type="SUPFAM" id="SSF57095">
    <property type="entry name" value="Scorpion toxin-like"/>
    <property type="match status" value="1"/>
</dbReference>
<keyword evidence="2" id="KW-0929">Antimicrobial</keyword>
<gene>
    <name evidence="9" type="ORF">BOLC5T30895H</name>
</gene>
<dbReference type="GO" id="GO:0050832">
    <property type="term" value="P:defense response to fungus"/>
    <property type="evidence" value="ECO:0007669"/>
    <property type="project" value="UniProtKB-KW"/>
</dbReference>
<evidence type="ECO:0000313" key="9">
    <source>
        <dbReference type="EMBL" id="VDD43348.1"/>
    </source>
</evidence>
<dbReference type="InterPro" id="IPR003614">
    <property type="entry name" value="Knottins"/>
</dbReference>
<dbReference type="GO" id="GO:0031640">
    <property type="term" value="P:killing of cells of another organism"/>
    <property type="evidence" value="ECO:0007669"/>
    <property type="project" value="UniProtKB-KW"/>
</dbReference>
<organism evidence="9">
    <name type="scientific">Brassica oleracea</name>
    <name type="common">Wild cabbage</name>
    <dbReference type="NCBI Taxonomy" id="3712"/>
    <lineage>
        <taxon>Eukaryota</taxon>
        <taxon>Viridiplantae</taxon>
        <taxon>Streptophyta</taxon>
        <taxon>Embryophyta</taxon>
        <taxon>Tracheophyta</taxon>
        <taxon>Spermatophyta</taxon>
        <taxon>Magnoliopsida</taxon>
        <taxon>eudicotyledons</taxon>
        <taxon>Gunneridae</taxon>
        <taxon>Pentapetalae</taxon>
        <taxon>rosids</taxon>
        <taxon>malvids</taxon>
        <taxon>Brassicales</taxon>
        <taxon>Brassicaceae</taxon>
        <taxon>Brassiceae</taxon>
        <taxon>Brassica</taxon>
    </lineage>
</organism>
<proteinExistence type="inferred from homology"/>
<evidence type="ECO:0000259" key="8">
    <source>
        <dbReference type="SMART" id="SM00505"/>
    </source>
</evidence>
<evidence type="ECO:0000256" key="4">
    <source>
        <dbReference type="ARBA" id="ARBA00022729"/>
    </source>
</evidence>